<dbReference type="PROSITE" id="PS50887">
    <property type="entry name" value="GGDEF"/>
    <property type="match status" value="1"/>
</dbReference>
<feature type="transmembrane region" description="Helical" evidence="6">
    <location>
        <begin position="130"/>
        <end position="149"/>
    </location>
</feature>
<keyword evidence="9" id="KW-1185">Reference proteome</keyword>
<feature type="domain" description="GGDEF" evidence="7">
    <location>
        <begin position="222"/>
        <end position="273"/>
    </location>
</feature>
<evidence type="ECO:0000256" key="5">
    <source>
        <dbReference type="ARBA" id="ARBA00023136"/>
    </source>
</evidence>
<dbReference type="SUPFAM" id="SSF55073">
    <property type="entry name" value="Nucleotide cyclase"/>
    <property type="match status" value="1"/>
</dbReference>
<reference evidence="8" key="1">
    <citation type="submission" date="2024-05" db="EMBL/GenBank/DDBJ databases">
        <title>Alkalihalobacillus sp. strain MEB203 novel alkaliphilic bacterium from Lonar Lake, India.</title>
        <authorList>
            <person name="Joshi A."/>
            <person name="Thite S."/>
            <person name="Mengade P."/>
        </authorList>
    </citation>
    <scope>NUCLEOTIDE SEQUENCE</scope>
    <source>
        <strain evidence="8">MEB 203</strain>
    </source>
</reference>
<comment type="caution">
    <text evidence="8">The sequence shown here is derived from an EMBL/GenBank/DDBJ whole genome shotgun (WGS) entry which is preliminary data.</text>
</comment>
<dbReference type="InterPro" id="IPR050469">
    <property type="entry name" value="Diguanylate_Cyclase"/>
</dbReference>
<keyword evidence="2" id="KW-1003">Cell membrane</keyword>
<dbReference type="RefSeq" id="WP_275118139.1">
    <property type="nucleotide sequence ID" value="NZ_JAOTPO010000005.1"/>
</dbReference>
<dbReference type="InterPro" id="IPR043128">
    <property type="entry name" value="Rev_trsase/Diguanyl_cyclase"/>
</dbReference>
<keyword evidence="3 6" id="KW-0812">Transmembrane</keyword>
<dbReference type="InterPro" id="IPR000160">
    <property type="entry name" value="GGDEF_dom"/>
</dbReference>
<dbReference type="Gene3D" id="3.30.70.270">
    <property type="match status" value="1"/>
</dbReference>
<evidence type="ECO:0000313" key="8">
    <source>
        <dbReference type="EMBL" id="MDE5413514.1"/>
    </source>
</evidence>
<dbReference type="Proteomes" id="UP001148125">
    <property type="component" value="Unassembled WGS sequence"/>
</dbReference>
<dbReference type="NCBIfam" id="TIGR00254">
    <property type="entry name" value="GGDEF"/>
    <property type="match status" value="1"/>
</dbReference>
<dbReference type="CDD" id="cd01949">
    <property type="entry name" value="GGDEF"/>
    <property type="match status" value="1"/>
</dbReference>
<proteinExistence type="predicted"/>
<protein>
    <submittedName>
        <fullName evidence="8">Diguanylate cyclase</fullName>
        <ecNumber evidence="8">2.7.7.65</ecNumber>
    </submittedName>
</protein>
<keyword evidence="4 6" id="KW-1133">Transmembrane helix</keyword>
<dbReference type="InterPro" id="IPR011620">
    <property type="entry name" value="Sig_transdc_His_kinase_LytS_TM"/>
</dbReference>
<evidence type="ECO:0000313" key="9">
    <source>
        <dbReference type="Proteomes" id="UP001148125"/>
    </source>
</evidence>
<dbReference type="InterPro" id="IPR029787">
    <property type="entry name" value="Nucleotide_cyclase"/>
</dbReference>
<keyword evidence="5 6" id="KW-0472">Membrane</keyword>
<dbReference type="PANTHER" id="PTHR45138:SF9">
    <property type="entry name" value="DIGUANYLATE CYCLASE DGCM-RELATED"/>
    <property type="match status" value="1"/>
</dbReference>
<evidence type="ECO:0000256" key="3">
    <source>
        <dbReference type="ARBA" id="ARBA00022692"/>
    </source>
</evidence>
<evidence type="ECO:0000259" key="7">
    <source>
        <dbReference type="PROSITE" id="PS50887"/>
    </source>
</evidence>
<organism evidence="8 9">
    <name type="scientific">Alkalihalobacterium chitinilyticum</name>
    <dbReference type="NCBI Taxonomy" id="2980103"/>
    <lineage>
        <taxon>Bacteria</taxon>
        <taxon>Bacillati</taxon>
        <taxon>Bacillota</taxon>
        <taxon>Bacilli</taxon>
        <taxon>Bacillales</taxon>
        <taxon>Bacillaceae</taxon>
        <taxon>Alkalihalobacterium</taxon>
    </lineage>
</organism>
<evidence type="ECO:0000256" key="6">
    <source>
        <dbReference type="SAM" id="Phobius"/>
    </source>
</evidence>
<feature type="transmembrane region" description="Helical" evidence="6">
    <location>
        <begin position="5"/>
        <end position="26"/>
    </location>
</feature>
<evidence type="ECO:0000256" key="1">
    <source>
        <dbReference type="ARBA" id="ARBA00004651"/>
    </source>
</evidence>
<sequence>MFQSILSNLAIILLTHLVMSTLMNYKDRLRPHLVYMCVVMIFSGAVISMFYLPIQFGEYRLDLRLIPLIFLALLRGWKVTLPVLIIVSTWRFFMGGDGAMPGIIFGLVLPTLFALAFYKRGNVHTSILPKVLIVTVCWFISDFPIVFIMPNGLEVFKSIFFIRYGSFIGASFILYSFILLEHKREILKQQLEFLATHDQLTQLLNKNKFFNLVEGKASASSSEPYIAMVDIDHFKQLNDTYGHLAGDAILVQLSSILRKYDNENITVACCKGC</sequence>
<name>A0ABT5VDL0_9BACI</name>
<feature type="transmembrane region" description="Helical" evidence="6">
    <location>
        <begin position="32"/>
        <end position="53"/>
    </location>
</feature>
<accession>A0ABT5VDL0</accession>
<feature type="transmembrane region" description="Helical" evidence="6">
    <location>
        <begin position="161"/>
        <end position="180"/>
    </location>
</feature>
<dbReference type="Pfam" id="PF00990">
    <property type="entry name" value="GGDEF"/>
    <property type="match status" value="1"/>
</dbReference>
<keyword evidence="8" id="KW-0548">Nucleotidyltransferase</keyword>
<dbReference type="Pfam" id="PF07694">
    <property type="entry name" value="5TM-5TMR_LYT"/>
    <property type="match status" value="1"/>
</dbReference>
<dbReference type="GO" id="GO:0052621">
    <property type="term" value="F:diguanylate cyclase activity"/>
    <property type="evidence" value="ECO:0007669"/>
    <property type="project" value="UniProtKB-EC"/>
</dbReference>
<dbReference type="PANTHER" id="PTHR45138">
    <property type="entry name" value="REGULATORY COMPONENTS OF SENSORY TRANSDUCTION SYSTEM"/>
    <property type="match status" value="1"/>
</dbReference>
<feature type="transmembrane region" description="Helical" evidence="6">
    <location>
        <begin position="65"/>
        <end position="93"/>
    </location>
</feature>
<keyword evidence="8" id="KW-0808">Transferase</keyword>
<evidence type="ECO:0000256" key="4">
    <source>
        <dbReference type="ARBA" id="ARBA00022989"/>
    </source>
</evidence>
<comment type="subcellular location">
    <subcellularLocation>
        <location evidence="1">Cell membrane</location>
        <topology evidence="1">Multi-pass membrane protein</topology>
    </subcellularLocation>
</comment>
<evidence type="ECO:0000256" key="2">
    <source>
        <dbReference type="ARBA" id="ARBA00022475"/>
    </source>
</evidence>
<feature type="transmembrane region" description="Helical" evidence="6">
    <location>
        <begin position="99"/>
        <end position="118"/>
    </location>
</feature>
<dbReference type="EC" id="2.7.7.65" evidence="8"/>
<gene>
    <name evidence="8" type="ORF">N7Z68_08955</name>
</gene>
<dbReference type="EMBL" id="JAOTPO010000005">
    <property type="protein sequence ID" value="MDE5413514.1"/>
    <property type="molecule type" value="Genomic_DNA"/>
</dbReference>